<dbReference type="STRING" id="709015.GCA_000472485_03446"/>
<dbReference type="KEGG" id="pact:CA264_17070"/>
<keyword evidence="5" id="KW-1185">Reference proteome</keyword>
<sequence length="288" mass="31551">MKTMENKPKSFPGQRQEQPGDQYKMTPEPEIIKDSYKGSGKLKDKVALITGGDSGIGRSVAVHFAREGADVAIVYLEEDKDAQDTKSMVEKEGRKCLLIAGDVGGEDFCKEAVQRTVKELGKLDILVNNAGEQHEQHDIRDISAEQLQRTFTTNIFAMFYFVKEALNHMKEGSAIINTASVTAYHGNKLLLDYSSTKGAIVAFTRTLAQMVADKKIRVNGVAPGPIWTPLIPASFNEDKVKSFGQSTPLKRAGQPSEVAPAYVYLASEDSTYTIAEMLHVNGGEMVTT</sequence>
<dbReference type="InterPro" id="IPR020904">
    <property type="entry name" value="Sc_DH/Rdtase_CS"/>
</dbReference>
<dbReference type="PROSITE" id="PS00061">
    <property type="entry name" value="ADH_SHORT"/>
    <property type="match status" value="1"/>
</dbReference>
<dbReference type="CDD" id="cd05355">
    <property type="entry name" value="SDR_c1"/>
    <property type="match status" value="1"/>
</dbReference>
<dbReference type="Gene3D" id="3.40.50.720">
    <property type="entry name" value="NAD(P)-binding Rossmann-like Domain"/>
    <property type="match status" value="1"/>
</dbReference>
<dbReference type="RefSeq" id="WP_025608616.1">
    <property type="nucleotide sequence ID" value="NZ_CP021235.1"/>
</dbReference>
<protein>
    <submittedName>
        <fullName evidence="4">NAD(P)-dependent oxidoreductase</fullName>
    </submittedName>
</protein>
<dbReference type="GO" id="GO:0016614">
    <property type="term" value="F:oxidoreductase activity, acting on CH-OH group of donors"/>
    <property type="evidence" value="ECO:0007669"/>
    <property type="project" value="UniProtKB-ARBA"/>
</dbReference>
<dbReference type="FunFam" id="3.40.50.720:FF:000084">
    <property type="entry name" value="Short-chain dehydrogenase reductase"/>
    <property type="match status" value="1"/>
</dbReference>
<dbReference type="PANTHER" id="PTHR48107:SF16">
    <property type="entry name" value="NADPH-DEPENDENT ALDEHYDE REDUCTASE 1, CHLOROPLASTIC"/>
    <property type="match status" value="1"/>
</dbReference>
<dbReference type="NCBIfam" id="NF005214">
    <property type="entry name" value="PRK06701.1"/>
    <property type="match status" value="1"/>
</dbReference>
<evidence type="ECO:0000313" key="4">
    <source>
        <dbReference type="EMBL" id="ARS37924.1"/>
    </source>
</evidence>
<evidence type="ECO:0000256" key="1">
    <source>
        <dbReference type="ARBA" id="ARBA00006484"/>
    </source>
</evidence>
<dbReference type="Proteomes" id="UP000266292">
    <property type="component" value="Chromosome"/>
</dbReference>
<dbReference type="SUPFAM" id="SSF51735">
    <property type="entry name" value="NAD(P)-binding Rossmann-fold domains"/>
    <property type="match status" value="1"/>
</dbReference>
<dbReference type="Pfam" id="PF13561">
    <property type="entry name" value="adh_short_C2"/>
    <property type="match status" value="1"/>
</dbReference>
<name>A0A1X9YYV4_9BACT</name>
<dbReference type="PRINTS" id="PR00081">
    <property type="entry name" value="GDHRDH"/>
</dbReference>
<keyword evidence="2" id="KW-0560">Oxidoreductase</keyword>
<reference evidence="5" key="1">
    <citation type="submission" date="2017-05" db="EMBL/GenBank/DDBJ databases">
        <authorList>
            <person name="Ray J."/>
            <person name="Price M."/>
            <person name="Deutschbauer A."/>
        </authorList>
    </citation>
    <scope>NUCLEOTIDE SEQUENCE [LARGE SCALE GENOMIC DNA]</scope>
    <source>
        <strain evidence="5">DSM 19842</strain>
    </source>
</reference>
<dbReference type="InterPro" id="IPR036291">
    <property type="entry name" value="NAD(P)-bd_dom_sf"/>
</dbReference>
<dbReference type="PRINTS" id="PR00080">
    <property type="entry name" value="SDRFAMILY"/>
</dbReference>
<proteinExistence type="inferred from homology"/>
<dbReference type="InterPro" id="IPR002347">
    <property type="entry name" value="SDR_fam"/>
</dbReference>
<gene>
    <name evidence="4" type="ORF">CA264_17070</name>
</gene>
<evidence type="ECO:0000256" key="2">
    <source>
        <dbReference type="ARBA" id="ARBA00023002"/>
    </source>
</evidence>
<dbReference type="OrthoDB" id="9804104at2"/>
<organism evidence="4 5">
    <name type="scientific">Pontibacter actiniarum</name>
    <dbReference type="NCBI Taxonomy" id="323450"/>
    <lineage>
        <taxon>Bacteria</taxon>
        <taxon>Pseudomonadati</taxon>
        <taxon>Bacteroidota</taxon>
        <taxon>Cytophagia</taxon>
        <taxon>Cytophagales</taxon>
        <taxon>Hymenobacteraceae</taxon>
        <taxon>Pontibacter</taxon>
    </lineage>
</organism>
<evidence type="ECO:0000256" key="3">
    <source>
        <dbReference type="SAM" id="MobiDB-lite"/>
    </source>
</evidence>
<dbReference type="AlphaFoldDB" id="A0A1X9YYV4"/>
<dbReference type="EMBL" id="CP021235">
    <property type="protein sequence ID" value="ARS37924.1"/>
    <property type="molecule type" value="Genomic_DNA"/>
</dbReference>
<feature type="region of interest" description="Disordered" evidence="3">
    <location>
        <begin position="1"/>
        <end position="35"/>
    </location>
</feature>
<evidence type="ECO:0000313" key="5">
    <source>
        <dbReference type="Proteomes" id="UP000266292"/>
    </source>
</evidence>
<accession>A0A1X9YYV4</accession>
<dbReference type="PANTHER" id="PTHR48107">
    <property type="entry name" value="NADPH-DEPENDENT ALDEHYDE REDUCTASE-LIKE PROTEIN, CHLOROPLASTIC-RELATED"/>
    <property type="match status" value="1"/>
</dbReference>
<comment type="similarity">
    <text evidence="1">Belongs to the short-chain dehydrogenases/reductases (SDR) family.</text>
</comment>